<feature type="transmembrane region" description="Helical" evidence="2">
    <location>
        <begin position="146"/>
        <end position="172"/>
    </location>
</feature>
<dbReference type="InterPro" id="IPR018929">
    <property type="entry name" value="DUF2510"/>
</dbReference>
<dbReference type="SUPFAM" id="SSF54427">
    <property type="entry name" value="NTF2-like"/>
    <property type="match status" value="1"/>
</dbReference>
<gene>
    <name evidence="4" type="ORF">HQM25_03900</name>
</gene>
<sequence>MSTTPPGWYDDGHGALRWWDGAHWTEHVAEPDPEPAVGVAPETGIAPAPTPEGMDATPGGPQAPAVPAEPTAAESVLPPELAAEFDAAAAASAGMPSPAGSPDYTAYTGTAPTVPGNPAYPGGYPADYAGQGAFVSATEPTKSKLWIVWVVLGVVLLGIVIGAAVLIPLLFLSLTSSSSVSPEGEAQTAAVAAVELYDEAWQEVDCDKLVSSTTDDFRSTQRLDDCEVFEAQAAPFAASVENYEVSIDTIAAADDEIVIETTETYDALFDQEGNPTDQTSPFEVHYRYTIVPEDGGWLIDDLANAE</sequence>
<dbReference type="AlphaFoldDB" id="A0A7D4PL16"/>
<name>A0A7D4PL16_9MICO</name>
<feature type="region of interest" description="Disordered" evidence="1">
    <location>
        <begin position="32"/>
        <end position="73"/>
    </location>
</feature>
<evidence type="ECO:0000313" key="5">
    <source>
        <dbReference type="Proteomes" id="UP000502498"/>
    </source>
</evidence>
<accession>A0A7D4PL16</accession>
<dbReference type="EMBL" id="CP054038">
    <property type="protein sequence ID" value="QKJ18610.1"/>
    <property type="molecule type" value="Genomic_DNA"/>
</dbReference>
<proteinExistence type="predicted"/>
<evidence type="ECO:0000256" key="1">
    <source>
        <dbReference type="SAM" id="MobiDB-lite"/>
    </source>
</evidence>
<keyword evidence="2" id="KW-0812">Transmembrane</keyword>
<feature type="compositionally biased region" description="Low complexity" evidence="1">
    <location>
        <begin position="62"/>
        <end position="73"/>
    </location>
</feature>
<dbReference type="Pfam" id="PF10708">
    <property type="entry name" value="DUF2510"/>
    <property type="match status" value="1"/>
</dbReference>
<dbReference type="InterPro" id="IPR032710">
    <property type="entry name" value="NTF2-like_dom_sf"/>
</dbReference>
<dbReference type="RefSeq" id="WP_172989051.1">
    <property type="nucleotide sequence ID" value="NZ_CP054038.1"/>
</dbReference>
<dbReference type="Proteomes" id="UP000502498">
    <property type="component" value="Chromosome"/>
</dbReference>
<organism evidence="4 5">
    <name type="scientific">Microbacterium hominis</name>
    <dbReference type="NCBI Taxonomy" id="162426"/>
    <lineage>
        <taxon>Bacteria</taxon>
        <taxon>Bacillati</taxon>
        <taxon>Actinomycetota</taxon>
        <taxon>Actinomycetes</taxon>
        <taxon>Micrococcales</taxon>
        <taxon>Microbacteriaceae</taxon>
        <taxon>Microbacterium</taxon>
    </lineage>
</organism>
<evidence type="ECO:0000256" key="2">
    <source>
        <dbReference type="SAM" id="Phobius"/>
    </source>
</evidence>
<dbReference type="Gene3D" id="3.10.450.50">
    <property type="match status" value="1"/>
</dbReference>
<feature type="domain" description="DUF2510" evidence="3">
    <location>
        <begin position="6"/>
        <end position="36"/>
    </location>
</feature>
<reference evidence="4 5" key="1">
    <citation type="submission" date="2020-05" db="EMBL/GenBank/DDBJ databases">
        <title>Strain PA2F3 complete genome.</title>
        <authorList>
            <person name="Kim Y.-S."/>
            <person name="Kim S.-J."/>
            <person name="Jung H.-k."/>
            <person name="Kim S.-E."/>
            <person name="Kim K.-H."/>
        </authorList>
    </citation>
    <scope>NUCLEOTIDE SEQUENCE [LARGE SCALE GENOMIC DNA]</scope>
    <source>
        <strain evidence="4 5">PA2F3</strain>
    </source>
</reference>
<protein>
    <submittedName>
        <fullName evidence="4">DUF2510 domain-containing protein</fullName>
    </submittedName>
</protein>
<keyword evidence="2" id="KW-1133">Transmembrane helix</keyword>
<evidence type="ECO:0000313" key="4">
    <source>
        <dbReference type="EMBL" id="QKJ18610.1"/>
    </source>
</evidence>
<keyword evidence="2" id="KW-0472">Membrane</keyword>
<evidence type="ECO:0000259" key="3">
    <source>
        <dbReference type="Pfam" id="PF10708"/>
    </source>
</evidence>